<dbReference type="HOGENOM" id="CLU_2121880_0_0_1"/>
<gene>
    <name evidence="2" type="ORF">PMAA_102200</name>
</gene>
<dbReference type="VEuPathDB" id="FungiDB:PMAA_102200"/>
<organism evidence="2 3">
    <name type="scientific">Talaromyces marneffei (strain ATCC 18224 / CBS 334.59 / QM 7333)</name>
    <name type="common">Penicillium marneffei</name>
    <dbReference type="NCBI Taxonomy" id="441960"/>
    <lineage>
        <taxon>Eukaryota</taxon>
        <taxon>Fungi</taxon>
        <taxon>Dikarya</taxon>
        <taxon>Ascomycota</taxon>
        <taxon>Pezizomycotina</taxon>
        <taxon>Eurotiomycetes</taxon>
        <taxon>Eurotiomycetidae</taxon>
        <taxon>Eurotiales</taxon>
        <taxon>Trichocomaceae</taxon>
        <taxon>Talaromyces</taxon>
        <taxon>Talaromyces sect. Talaromyces</taxon>
    </lineage>
</organism>
<keyword evidence="1" id="KW-1133">Transmembrane helix</keyword>
<feature type="transmembrane region" description="Helical" evidence="1">
    <location>
        <begin position="6"/>
        <end position="29"/>
    </location>
</feature>
<keyword evidence="1" id="KW-0812">Transmembrane</keyword>
<proteinExistence type="predicted"/>
<protein>
    <submittedName>
        <fullName evidence="2">Uncharacterized protein</fullName>
    </submittedName>
</protein>
<evidence type="ECO:0000313" key="2">
    <source>
        <dbReference type="EMBL" id="EEA23636.1"/>
    </source>
</evidence>
<dbReference type="EMBL" id="DS995902">
    <property type="protein sequence ID" value="EEA23636.1"/>
    <property type="molecule type" value="Genomic_DNA"/>
</dbReference>
<reference evidence="3" key="1">
    <citation type="journal article" date="2015" name="Genome Announc.">
        <title>Genome sequence of the AIDS-associated pathogen Penicillium marneffei (ATCC18224) and its near taxonomic relative Talaromyces stipitatus (ATCC10500).</title>
        <authorList>
            <person name="Nierman W.C."/>
            <person name="Fedorova-Abrams N.D."/>
            <person name="Andrianopoulos A."/>
        </authorList>
    </citation>
    <scope>NUCLEOTIDE SEQUENCE [LARGE SCALE GENOMIC DNA]</scope>
    <source>
        <strain evidence="3">ATCC 18224 / CBS 334.59 / QM 7333</strain>
    </source>
</reference>
<evidence type="ECO:0000256" key="1">
    <source>
        <dbReference type="SAM" id="Phobius"/>
    </source>
</evidence>
<accession>B6QKE2</accession>
<dbReference type="PhylomeDB" id="B6QKE2"/>
<name>B6QKE2_TALMQ</name>
<evidence type="ECO:0000313" key="3">
    <source>
        <dbReference type="Proteomes" id="UP000001294"/>
    </source>
</evidence>
<keyword evidence="1" id="KW-0472">Membrane</keyword>
<sequence>MDNVLILVKCCYSCILGALALLLLLIIAIQNGQLSEFRKKGSYQFGFRTDFVPVKTTIALEEASFTGGLLYDENGTLYQEVDSGQPQYVGLPGPHIDKAWKDLMNGNLVPAIFT</sequence>
<dbReference type="Proteomes" id="UP000001294">
    <property type="component" value="Unassembled WGS sequence"/>
</dbReference>
<dbReference type="AlphaFoldDB" id="B6QKE2"/>
<keyword evidence="3" id="KW-1185">Reference proteome</keyword>